<feature type="transmembrane region" description="Helical" evidence="3">
    <location>
        <begin position="167"/>
        <end position="200"/>
    </location>
</feature>
<feature type="transmembrane region" description="Helical" evidence="3">
    <location>
        <begin position="312"/>
        <end position="334"/>
    </location>
</feature>
<feature type="region of interest" description="Disordered" evidence="2">
    <location>
        <begin position="29"/>
        <end position="53"/>
    </location>
</feature>
<reference evidence="5 6" key="2">
    <citation type="submission" date="2016-12" db="EMBL/GenBank/DDBJ databases">
        <title>Draft Genome Sequence of Cystobacter ferrugineus Strain Cbfe23.</title>
        <authorList>
            <person name="Akbar S."/>
            <person name="Dowd S.E."/>
            <person name="Stevens D.C."/>
        </authorList>
    </citation>
    <scope>NUCLEOTIDE SEQUENCE [LARGE SCALE GENOMIC DNA]</scope>
    <source>
        <strain evidence="5 6">Cbfe23</strain>
    </source>
</reference>
<dbReference type="STRING" id="83449.BON30_43895"/>
<keyword evidence="3" id="KW-1133">Transmembrane helix</keyword>
<dbReference type="InterPro" id="IPR002641">
    <property type="entry name" value="PNPLA_dom"/>
</dbReference>
<reference evidence="6" key="1">
    <citation type="submission" date="2016-11" db="EMBL/GenBank/DDBJ databases">
        <authorList>
            <person name="Shukria A."/>
            <person name="Stevens D.C."/>
        </authorList>
    </citation>
    <scope>NUCLEOTIDE SEQUENCE [LARGE SCALE GENOMIC DNA]</scope>
    <source>
        <strain evidence="6">Cbfe23</strain>
    </source>
</reference>
<feature type="transmembrane region" description="Helical" evidence="3">
    <location>
        <begin position="611"/>
        <end position="630"/>
    </location>
</feature>
<keyword evidence="3" id="KW-0472">Membrane</keyword>
<feature type="region of interest" description="Disordered" evidence="2">
    <location>
        <begin position="883"/>
        <end position="907"/>
    </location>
</feature>
<comment type="caution">
    <text evidence="5">The sequence shown here is derived from an EMBL/GenBank/DDBJ whole genome shotgun (WGS) entry which is preliminary data.</text>
</comment>
<evidence type="ECO:0000256" key="2">
    <source>
        <dbReference type="SAM" id="MobiDB-lite"/>
    </source>
</evidence>
<accession>A0A1L9AWU2</accession>
<proteinExistence type="predicted"/>
<name>A0A1L9AWU2_9BACT</name>
<keyword evidence="3" id="KW-0812">Transmembrane</keyword>
<evidence type="ECO:0000256" key="1">
    <source>
        <dbReference type="ARBA" id="ARBA00023098"/>
    </source>
</evidence>
<feature type="domain" description="PNPLA" evidence="4">
    <location>
        <begin position="60"/>
        <end position="110"/>
    </location>
</feature>
<dbReference type="Proteomes" id="UP000182229">
    <property type="component" value="Unassembled WGS sequence"/>
</dbReference>
<feature type="transmembrane region" description="Helical" evidence="3">
    <location>
        <begin position="394"/>
        <end position="412"/>
    </location>
</feature>
<dbReference type="GO" id="GO:0005829">
    <property type="term" value="C:cytosol"/>
    <property type="evidence" value="ECO:0007669"/>
    <property type="project" value="TreeGrafter"/>
</dbReference>
<dbReference type="GO" id="GO:0004623">
    <property type="term" value="F:phospholipase A2 activity"/>
    <property type="evidence" value="ECO:0007669"/>
    <property type="project" value="TreeGrafter"/>
</dbReference>
<dbReference type="PANTHER" id="PTHR10728:SF40">
    <property type="entry name" value="PATATIN FAMILY PROTEIN"/>
    <property type="match status" value="1"/>
</dbReference>
<organism evidence="5 6">
    <name type="scientific">Cystobacter ferrugineus</name>
    <dbReference type="NCBI Taxonomy" id="83449"/>
    <lineage>
        <taxon>Bacteria</taxon>
        <taxon>Pseudomonadati</taxon>
        <taxon>Myxococcota</taxon>
        <taxon>Myxococcia</taxon>
        <taxon>Myxococcales</taxon>
        <taxon>Cystobacterineae</taxon>
        <taxon>Archangiaceae</taxon>
        <taxon>Cystobacter</taxon>
    </lineage>
</organism>
<keyword evidence="6" id="KW-1185">Reference proteome</keyword>
<dbReference type="AlphaFoldDB" id="A0A1L9AWU2"/>
<dbReference type="EMBL" id="MPIN01000019">
    <property type="protein sequence ID" value="OJH34464.1"/>
    <property type="molecule type" value="Genomic_DNA"/>
</dbReference>
<evidence type="ECO:0000259" key="4">
    <source>
        <dbReference type="Pfam" id="PF01734"/>
    </source>
</evidence>
<sequence>MDGPPVPRKDDASCLNELLDHERKYLEEARRLAQRADSPDGAPAPAEPGITGPRRDLCGLALSGGGIRSATFNLGLLQCLQQLGLLEMFDYLSTVSGGGYIGGFWTAWRHYNSGQPTSQDKAALFPMSQEQGARGARFAEVRHLREFSNFLSPRLGLMSLDTGRMLVAALSAVLPSLLAAFSFLVLVLLFWLLLAWLLLLGWRGSVPWVSRAVSYALMLGVSCGVLFAWEMLLYRQDNRVILNRGRPSANPDDAQEREGRRFGYYLNATLLAVGAVFLLWQWLVHAHHEKDQALHVAWLRAAMDEHSWRERLYVFDPAIAWVGAAGALVLLRSLGSRFATAWMQRTDRAAMGRVISRLLLLACCWSVFSCFWLAGRLLREFLLTSSMSDVYTLWQTGAAAIVMALSAAFAKLQQLFSRRTTRPVSPTTSSRVRAHLPQLLAYTLLALSLLGAVMLVLRAMDNAWLPLLVGAAVALTALTLLFFDANSVGLHAFYRDRIARTFIGAAHGQGPGQTELHSLDDFTLDRLEPQPGPLHLICCAANDLSSIDPMANLYRGADSAVLSSTGFSVGPEWKSWEKIRQEGGRVPTLASAMTASAAAFNSHMGSMSMRLGPAVTFLMTAFNLRLGLWWPHPTRARRCWYERLCVGLPFYKELLGRSRAKGRDVLLSDGAHFENLALYELVRRGCRFIIVSDCGMDADTSFDDFANAVRRIREDFGVELRIDLSPLRPDGTTGLSRRTVVAGDLEYPDGSSGVLLLIKPSLLGNEPPDILQYKTRNAAFPHETTGDQFYDEAQWEAYRRLGEHTALTVFRSVRGEMESGRMLAAARLFARARHEWLPVPPGYEERFPRLVERATALDQLLEGPGARKLFREIFKEITELDRRAKERPRPAGSGASPLVSEAGPKPTPQELTEALHMIRRALLFMEEVFLTEQLDTHYNHPAYLGVVNYFARWGYAPLLRTWWPLLKTLHSPRFTRFLEERFSLPTMELADVGQLGRREEGFAMSCWVAQGGRKPRPHEHLLSYILHLPHGGRPEYPIQAAQLIVRTSHVRDGKARPLLWSGGGGPERRVVLWQGDDFYVPPGLWGVGIGEDFLRLITAGPHMRESVEPWRMRPWRMRPWRMRPWRVKPWRAKPESVEPGVVLAVRLQVDREATAARQKWWADALHLYDAEGFAEPGPELKQWLVGLEPELDQDAAMPWAKKRNEHWKSLWLTRLYQPTREAAARREEPFEAESTPGLH</sequence>
<dbReference type="PANTHER" id="PTHR10728">
    <property type="entry name" value="CYTOSOLIC PHOSPHOLIPASE A2"/>
    <property type="match status" value="1"/>
</dbReference>
<dbReference type="RefSeq" id="WP_071904574.1">
    <property type="nucleotide sequence ID" value="NZ_MPIN01000019.1"/>
</dbReference>
<protein>
    <recommendedName>
        <fullName evidence="4">PNPLA domain-containing protein</fullName>
    </recommendedName>
</protein>
<dbReference type="GO" id="GO:0046475">
    <property type="term" value="P:glycerophospholipid catabolic process"/>
    <property type="evidence" value="ECO:0007669"/>
    <property type="project" value="TreeGrafter"/>
</dbReference>
<evidence type="ECO:0000256" key="3">
    <source>
        <dbReference type="SAM" id="Phobius"/>
    </source>
</evidence>
<keyword evidence="1" id="KW-0443">Lipid metabolism</keyword>
<gene>
    <name evidence="5" type="ORF">BON30_43895</name>
</gene>
<dbReference type="InterPro" id="IPR016035">
    <property type="entry name" value="Acyl_Trfase/lysoPLipase"/>
</dbReference>
<dbReference type="Pfam" id="PF01734">
    <property type="entry name" value="Patatin"/>
    <property type="match status" value="1"/>
</dbReference>
<evidence type="ECO:0000313" key="6">
    <source>
        <dbReference type="Proteomes" id="UP000182229"/>
    </source>
</evidence>
<dbReference type="SUPFAM" id="SSF52151">
    <property type="entry name" value="FabD/lysophospholipase-like"/>
    <property type="match status" value="1"/>
</dbReference>
<feature type="transmembrane region" description="Helical" evidence="3">
    <location>
        <begin position="264"/>
        <end position="283"/>
    </location>
</feature>
<feature type="transmembrane region" description="Helical" evidence="3">
    <location>
        <begin position="354"/>
        <end position="374"/>
    </location>
</feature>
<feature type="transmembrane region" description="Helical" evidence="3">
    <location>
        <begin position="463"/>
        <end position="483"/>
    </location>
</feature>
<feature type="transmembrane region" description="Helical" evidence="3">
    <location>
        <begin position="212"/>
        <end position="234"/>
    </location>
</feature>
<dbReference type="Gene3D" id="3.40.1090.10">
    <property type="entry name" value="Cytosolic phospholipase A2 catalytic domain"/>
    <property type="match status" value="1"/>
</dbReference>
<feature type="transmembrane region" description="Helical" evidence="3">
    <location>
        <begin position="439"/>
        <end position="457"/>
    </location>
</feature>
<evidence type="ECO:0000313" key="5">
    <source>
        <dbReference type="EMBL" id="OJH34464.1"/>
    </source>
</evidence>